<keyword evidence="2" id="KW-1185">Reference proteome</keyword>
<gene>
    <name evidence="1" type="ORF">YK48G_09560</name>
</gene>
<reference evidence="1 2" key="1">
    <citation type="journal article" date="2021" name="Int. J. Syst. Evol. Microbiol.">
        <title>Lentilactobacillus fungorum sp. nov., isolated from spent mushroom substrates.</title>
        <authorList>
            <person name="Tohno M."/>
            <person name="Tanizawa Y."/>
            <person name="Kojima Y."/>
            <person name="Sakamoto M."/>
            <person name="Ohkuma M."/>
            <person name="Kobayashi H."/>
        </authorList>
    </citation>
    <scope>NUCLEOTIDE SEQUENCE [LARGE SCALE GENOMIC DNA]</scope>
    <source>
        <strain evidence="1 2">YK48G</strain>
    </source>
</reference>
<evidence type="ECO:0000313" key="2">
    <source>
        <dbReference type="Proteomes" id="UP000604765"/>
    </source>
</evidence>
<proteinExistence type="predicted"/>
<name>A0ABQ3VZA6_9LACO</name>
<organism evidence="1 2">
    <name type="scientific">Lentilactobacillus fungorum</name>
    <dbReference type="NCBI Taxonomy" id="2201250"/>
    <lineage>
        <taxon>Bacteria</taxon>
        <taxon>Bacillati</taxon>
        <taxon>Bacillota</taxon>
        <taxon>Bacilli</taxon>
        <taxon>Lactobacillales</taxon>
        <taxon>Lactobacillaceae</taxon>
        <taxon>Lentilactobacillus</taxon>
    </lineage>
</organism>
<accession>A0ABQ3VZA6</accession>
<evidence type="ECO:0000313" key="1">
    <source>
        <dbReference type="EMBL" id="GHP13531.1"/>
    </source>
</evidence>
<dbReference type="Proteomes" id="UP000604765">
    <property type="component" value="Unassembled WGS sequence"/>
</dbReference>
<dbReference type="EMBL" id="BNJR01000010">
    <property type="protein sequence ID" value="GHP13531.1"/>
    <property type="molecule type" value="Genomic_DNA"/>
</dbReference>
<protein>
    <submittedName>
        <fullName evidence="1">Uncharacterized protein</fullName>
    </submittedName>
</protein>
<sequence length="72" mass="8134">MGISNSLNLSDELPALTIKTLDILDPPIIESDFDIINESATTVKVYYTNNVTCDIKLNNFAYRFIILYIFAT</sequence>
<comment type="caution">
    <text evidence="1">The sequence shown here is derived from an EMBL/GenBank/DDBJ whole genome shotgun (WGS) entry which is preliminary data.</text>
</comment>